<reference evidence="1" key="1">
    <citation type="submission" date="2023-04" db="EMBL/GenBank/DDBJ databases">
        <title>Draft Genome sequencing of Naganishia species isolated from polar environments using Oxford Nanopore Technology.</title>
        <authorList>
            <person name="Leo P."/>
            <person name="Venkateswaran K."/>
        </authorList>
    </citation>
    <scope>NUCLEOTIDE SEQUENCE</scope>
    <source>
        <strain evidence="1">MNA-CCFEE 5423</strain>
    </source>
</reference>
<protein>
    <submittedName>
        <fullName evidence="1">Uncharacterized protein</fullName>
    </submittedName>
</protein>
<gene>
    <name evidence="1" type="ORF">QFC21_004169</name>
</gene>
<dbReference type="Proteomes" id="UP001227268">
    <property type="component" value="Unassembled WGS sequence"/>
</dbReference>
<comment type="caution">
    <text evidence="1">The sequence shown here is derived from an EMBL/GenBank/DDBJ whole genome shotgun (WGS) entry which is preliminary data.</text>
</comment>
<organism evidence="1 2">
    <name type="scientific">Naganishia friedmannii</name>
    <dbReference type="NCBI Taxonomy" id="89922"/>
    <lineage>
        <taxon>Eukaryota</taxon>
        <taxon>Fungi</taxon>
        <taxon>Dikarya</taxon>
        <taxon>Basidiomycota</taxon>
        <taxon>Agaricomycotina</taxon>
        <taxon>Tremellomycetes</taxon>
        <taxon>Filobasidiales</taxon>
        <taxon>Filobasidiaceae</taxon>
        <taxon>Naganishia</taxon>
    </lineage>
</organism>
<evidence type="ECO:0000313" key="1">
    <source>
        <dbReference type="EMBL" id="KAJ9099288.1"/>
    </source>
</evidence>
<sequence>MATQNAEAARERALELQGRKEDLEAEMNNATMTSPLVDPEGFPRADIDVYTVRLARTAIVRLRNDHRAVVEEMGRVLQVVYAVDTSTAAPLNTSSNSPDNRAAATRNGDVNGSSISQPALAKVNAVAPGSPAAEAGLEKNDFIMAFGSLDGDSSLADVGELVARSEGVELSVVVKRGTAIIPLKLTPRPNWGGRGMLGCIRLQAIVA</sequence>
<name>A0ACC2VJN8_9TREE</name>
<accession>A0ACC2VJN8</accession>
<proteinExistence type="predicted"/>
<dbReference type="EMBL" id="JASBWT010000013">
    <property type="protein sequence ID" value="KAJ9099288.1"/>
    <property type="molecule type" value="Genomic_DNA"/>
</dbReference>
<keyword evidence="2" id="KW-1185">Reference proteome</keyword>
<evidence type="ECO:0000313" key="2">
    <source>
        <dbReference type="Proteomes" id="UP001227268"/>
    </source>
</evidence>